<dbReference type="Proteomes" id="UP000777784">
    <property type="component" value="Unassembled WGS sequence"/>
</dbReference>
<reference evidence="2" key="1">
    <citation type="submission" date="2021-05" db="EMBL/GenBank/DDBJ databases">
        <title>Energy efficiency and biological interactions define the core microbiome of deep oligotrophic groundwater.</title>
        <authorList>
            <person name="Mehrshad M."/>
            <person name="Lopez-Fernandez M."/>
            <person name="Bell E."/>
            <person name="Bernier-Latmani R."/>
            <person name="Bertilsson S."/>
            <person name="Dopson M."/>
        </authorList>
    </citation>
    <scope>NUCLEOTIDE SEQUENCE</scope>
    <source>
        <strain evidence="2">Modern_marine.mb.64</strain>
    </source>
</reference>
<dbReference type="AlphaFoldDB" id="A0A948W5W0"/>
<evidence type="ECO:0000313" key="3">
    <source>
        <dbReference type="Proteomes" id="UP000777784"/>
    </source>
</evidence>
<gene>
    <name evidence="2" type="ORF">KJ970_08025</name>
</gene>
<evidence type="ECO:0000313" key="2">
    <source>
        <dbReference type="EMBL" id="MBU2690864.1"/>
    </source>
</evidence>
<accession>A0A948W5W0</accession>
<name>A0A948W5W0_UNCEI</name>
<proteinExistence type="predicted"/>
<sequence length="433" mass="48425">MKTRRWFHLVGGLVVSFPLLAGVCAGKLHAAQFSADLIQSMDLMITTGRVYVDDARYRMDLQTPIGPDVVVIVDQTAKMTKVLIPMYKAYIEMPSSDQMSLMNDPFQAAEFMIANYSLEEMGSETIAGYKCTKQLILSKSEYSESQIMNRWVCDKLGFPLKIKMLMQEDTYTELSGIKEEPIGESMFQVPADFEKSTWEAVAMRGEADPDLTAKTEAWQKTRRVKVKLSSLMGPGHEMQVLIREGVEVRVKSEEAFDKPFNLFVIPYKGGKALKESTACTYSAPVSFTLAGEMRPDLIVAGTGEGGEASLEMTFVGQQPVVLATREEYFSTGAKGWTLNDPYERLSIRFTGDLEEGSTVPAALGEFSVSTGPWDKSKTDSFELELADGQVKSFEYTKADNVTELSFMIQTGRVRVQYIVDKRAETTEPRWIIR</sequence>
<evidence type="ECO:0000259" key="1">
    <source>
        <dbReference type="Pfam" id="PF14371"/>
    </source>
</evidence>
<organism evidence="2 3">
    <name type="scientific">Eiseniibacteriota bacterium</name>
    <dbReference type="NCBI Taxonomy" id="2212470"/>
    <lineage>
        <taxon>Bacteria</taxon>
        <taxon>Candidatus Eiseniibacteriota</taxon>
    </lineage>
</organism>
<protein>
    <submittedName>
        <fullName evidence="2">DUF4412 domain-containing protein</fullName>
    </submittedName>
</protein>
<dbReference type="Gene3D" id="2.50.20.10">
    <property type="entry name" value="Lipoprotein localisation LolA/LolB/LppX"/>
    <property type="match status" value="1"/>
</dbReference>
<feature type="domain" description="DUF4412" evidence="1">
    <location>
        <begin position="50"/>
        <end position="144"/>
    </location>
</feature>
<dbReference type="Pfam" id="PF14371">
    <property type="entry name" value="DUF4412"/>
    <property type="match status" value="1"/>
</dbReference>
<comment type="caution">
    <text evidence="2">The sequence shown here is derived from an EMBL/GenBank/DDBJ whole genome shotgun (WGS) entry which is preliminary data.</text>
</comment>
<dbReference type="EMBL" id="JAHJDP010000038">
    <property type="protein sequence ID" value="MBU2690864.1"/>
    <property type="molecule type" value="Genomic_DNA"/>
</dbReference>
<dbReference type="InterPro" id="IPR025524">
    <property type="entry name" value="DUF4412"/>
</dbReference>